<dbReference type="Gene3D" id="3.40.50.720">
    <property type="entry name" value="NAD(P)-binding Rossmann-like Domain"/>
    <property type="match status" value="1"/>
</dbReference>
<proteinExistence type="predicted"/>
<name>A0A1W6BXD5_9BACT</name>
<dbReference type="PANTHER" id="PTHR43245:SF23">
    <property type="entry name" value="NAD(P)-BINDING DOMAIN-CONTAINING PROTEIN"/>
    <property type="match status" value="1"/>
</dbReference>
<dbReference type="SUPFAM" id="SSF51735">
    <property type="entry name" value="NAD(P)-binding Rossmann-fold domains"/>
    <property type="match status" value="1"/>
</dbReference>
<dbReference type="OrthoDB" id="9795501at2"/>
<sequence length="312" mass="35109">MPKKVLITGGAGYIGSTLVPILLAKDYEVCVIDNLMFNQTPLLSCVSHKNFNFINGDALDENLVKKEVSKADIIIPLAALVGAPLCKKNPKLARMVNFEAVKMIRDFASSSQIFIFPNTNSGYGIGQKDAMCDENSPLNPISQYGIDKVEAEKYLLDKGNAVIFRLATVFGVSPRMRLDLLVNDFTYRAFKDRFIVLFEEHFRRNYIHIRDVAKGFLHAIENYEKMKGQVYNMGLSSANLTKRELANTIKKYIPDFYIHSAPIGEDPDKRDYLVSNAKLENTGWSADVSLEEGIKELLMAFSMLKVNRFANV</sequence>
<dbReference type="Pfam" id="PF01370">
    <property type="entry name" value="Epimerase"/>
    <property type="match status" value="1"/>
</dbReference>
<dbReference type="PANTHER" id="PTHR43245">
    <property type="entry name" value="BIFUNCTIONAL POLYMYXIN RESISTANCE PROTEIN ARNA"/>
    <property type="match status" value="1"/>
</dbReference>
<gene>
    <name evidence="2" type="ORF">CCUN_1155</name>
</gene>
<organism evidence="2 3">
    <name type="scientific">Campylobacter cuniculorum DSM 23162 = LMG 24588</name>
    <dbReference type="NCBI Taxonomy" id="1121267"/>
    <lineage>
        <taxon>Bacteria</taxon>
        <taxon>Pseudomonadati</taxon>
        <taxon>Campylobacterota</taxon>
        <taxon>Epsilonproteobacteria</taxon>
        <taxon>Campylobacterales</taxon>
        <taxon>Campylobacteraceae</taxon>
        <taxon>Campylobacter</taxon>
    </lineage>
</organism>
<dbReference type="InterPro" id="IPR050177">
    <property type="entry name" value="Lipid_A_modif_metabolic_enz"/>
</dbReference>
<dbReference type="InterPro" id="IPR001509">
    <property type="entry name" value="Epimerase_deHydtase"/>
</dbReference>
<dbReference type="STRING" id="1121267.CCUN_1155"/>
<accession>A0A1W6BXD5</accession>
<dbReference type="KEGG" id="ccun:CCUN_1155"/>
<dbReference type="eggNOG" id="COG0451">
    <property type="taxonomic scope" value="Bacteria"/>
</dbReference>
<dbReference type="CDD" id="cd08946">
    <property type="entry name" value="SDR_e"/>
    <property type="match status" value="1"/>
</dbReference>
<dbReference type="EMBL" id="CP020867">
    <property type="protein sequence ID" value="ARJ56751.1"/>
    <property type="molecule type" value="Genomic_DNA"/>
</dbReference>
<protein>
    <submittedName>
        <fullName evidence="2">Nucleoside-diphosphate-sugar epimerase</fullName>
    </submittedName>
</protein>
<evidence type="ECO:0000313" key="3">
    <source>
        <dbReference type="Proteomes" id="UP000192902"/>
    </source>
</evidence>
<dbReference type="Proteomes" id="UP000192902">
    <property type="component" value="Chromosome"/>
</dbReference>
<evidence type="ECO:0000313" key="2">
    <source>
        <dbReference type="EMBL" id="ARJ56751.1"/>
    </source>
</evidence>
<dbReference type="RefSeq" id="WP_027305677.1">
    <property type="nucleotide sequence ID" value="NZ_CP020867.1"/>
</dbReference>
<feature type="domain" description="NAD-dependent epimerase/dehydratase" evidence="1">
    <location>
        <begin position="5"/>
        <end position="234"/>
    </location>
</feature>
<dbReference type="AlphaFoldDB" id="A0A1W6BXD5"/>
<dbReference type="InterPro" id="IPR036291">
    <property type="entry name" value="NAD(P)-bd_dom_sf"/>
</dbReference>
<reference evidence="2 3" key="1">
    <citation type="submission" date="2017-04" db="EMBL/GenBank/DDBJ databases">
        <title>Complete genome sequence of the Campylobacter cuniculorum type strain LMG24588.</title>
        <authorList>
            <person name="Miller W.G."/>
            <person name="Yee E."/>
            <person name="Revez J."/>
            <person name="Bono J.L."/>
            <person name="Rossi M."/>
        </authorList>
    </citation>
    <scope>NUCLEOTIDE SEQUENCE [LARGE SCALE GENOMIC DNA]</scope>
    <source>
        <strain evidence="2 3">LMG 24588</strain>
    </source>
</reference>
<evidence type="ECO:0000259" key="1">
    <source>
        <dbReference type="Pfam" id="PF01370"/>
    </source>
</evidence>